<evidence type="ECO:0000313" key="2">
    <source>
        <dbReference type="Proteomes" id="UP001454036"/>
    </source>
</evidence>
<dbReference type="AlphaFoldDB" id="A0AAV3NQT6"/>
<protein>
    <submittedName>
        <fullName evidence="1">Uncharacterized protein</fullName>
    </submittedName>
</protein>
<accession>A0AAV3NQT6</accession>
<dbReference type="Proteomes" id="UP001454036">
    <property type="component" value="Unassembled WGS sequence"/>
</dbReference>
<organism evidence="1 2">
    <name type="scientific">Lithospermum erythrorhizon</name>
    <name type="common">Purple gromwell</name>
    <name type="synonym">Lithospermum officinale var. erythrorhizon</name>
    <dbReference type="NCBI Taxonomy" id="34254"/>
    <lineage>
        <taxon>Eukaryota</taxon>
        <taxon>Viridiplantae</taxon>
        <taxon>Streptophyta</taxon>
        <taxon>Embryophyta</taxon>
        <taxon>Tracheophyta</taxon>
        <taxon>Spermatophyta</taxon>
        <taxon>Magnoliopsida</taxon>
        <taxon>eudicotyledons</taxon>
        <taxon>Gunneridae</taxon>
        <taxon>Pentapetalae</taxon>
        <taxon>asterids</taxon>
        <taxon>lamiids</taxon>
        <taxon>Boraginales</taxon>
        <taxon>Boraginaceae</taxon>
        <taxon>Boraginoideae</taxon>
        <taxon>Lithospermeae</taxon>
        <taxon>Lithospermum</taxon>
    </lineage>
</organism>
<keyword evidence="2" id="KW-1185">Reference proteome</keyword>
<sequence>MASFFILHGDYGTSLRISTRDNKDITILPVHASLYKGMSIDWDSVPDSEVGGHMDWSPYAGGSCYCLTSRGNPDHETPRNLWYSKDEVVASRAA</sequence>
<comment type="caution">
    <text evidence="1">The sequence shown here is derived from an EMBL/GenBank/DDBJ whole genome shotgun (WGS) entry which is preliminary data.</text>
</comment>
<proteinExistence type="predicted"/>
<evidence type="ECO:0000313" key="1">
    <source>
        <dbReference type="EMBL" id="GAA0141338.1"/>
    </source>
</evidence>
<dbReference type="EMBL" id="BAABME010015468">
    <property type="protein sequence ID" value="GAA0141338.1"/>
    <property type="molecule type" value="Genomic_DNA"/>
</dbReference>
<name>A0AAV3NQT6_LITER</name>
<gene>
    <name evidence="1" type="ORF">LIER_35375</name>
</gene>
<reference evidence="1 2" key="1">
    <citation type="submission" date="2024-01" db="EMBL/GenBank/DDBJ databases">
        <title>The complete chloroplast genome sequence of Lithospermum erythrorhizon: insights into the phylogenetic relationship among Boraginaceae species and the maternal lineages of purple gromwells.</title>
        <authorList>
            <person name="Okada T."/>
            <person name="Watanabe K."/>
        </authorList>
    </citation>
    <scope>NUCLEOTIDE SEQUENCE [LARGE SCALE GENOMIC DNA]</scope>
</reference>